<name>A0A1I7WNU5_HETBA</name>
<proteinExistence type="predicted"/>
<sequence>MSGGDEKELARDISKNIAILISNDNRIVSYLLSSIYWT</sequence>
<evidence type="ECO:0000313" key="1">
    <source>
        <dbReference type="Proteomes" id="UP000095283"/>
    </source>
</evidence>
<keyword evidence="1" id="KW-1185">Reference proteome</keyword>
<dbReference type="AlphaFoldDB" id="A0A1I7WNU5"/>
<organism evidence="1 2">
    <name type="scientific">Heterorhabditis bacteriophora</name>
    <name type="common">Entomopathogenic nematode worm</name>
    <dbReference type="NCBI Taxonomy" id="37862"/>
    <lineage>
        <taxon>Eukaryota</taxon>
        <taxon>Metazoa</taxon>
        <taxon>Ecdysozoa</taxon>
        <taxon>Nematoda</taxon>
        <taxon>Chromadorea</taxon>
        <taxon>Rhabditida</taxon>
        <taxon>Rhabditina</taxon>
        <taxon>Rhabditomorpha</taxon>
        <taxon>Strongyloidea</taxon>
        <taxon>Heterorhabditidae</taxon>
        <taxon>Heterorhabditis</taxon>
    </lineage>
</organism>
<reference evidence="2" key="1">
    <citation type="submission" date="2016-11" db="UniProtKB">
        <authorList>
            <consortium name="WormBaseParasite"/>
        </authorList>
    </citation>
    <scope>IDENTIFICATION</scope>
</reference>
<protein>
    <submittedName>
        <fullName evidence="2">Transcriptional regulator</fullName>
    </submittedName>
</protein>
<dbReference type="WBParaSite" id="Hba_06810">
    <property type="protein sequence ID" value="Hba_06810"/>
    <property type="gene ID" value="Hba_06810"/>
</dbReference>
<accession>A0A1I7WNU5</accession>
<dbReference type="Proteomes" id="UP000095283">
    <property type="component" value="Unplaced"/>
</dbReference>
<evidence type="ECO:0000313" key="2">
    <source>
        <dbReference type="WBParaSite" id="Hba_06810"/>
    </source>
</evidence>